<accession>A0A928Z592</accession>
<dbReference type="Proteomes" id="UP000625316">
    <property type="component" value="Unassembled WGS sequence"/>
</dbReference>
<feature type="non-terminal residue" evidence="2">
    <location>
        <position position="245"/>
    </location>
</feature>
<proteinExistence type="predicted"/>
<organism evidence="2 3">
    <name type="scientific">Romeriopsis navalis LEGE 11480</name>
    <dbReference type="NCBI Taxonomy" id="2777977"/>
    <lineage>
        <taxon>Bacteria</taxon>
        <taxon>Bacillati</taxon>
        <taxon>Cyanobacteriota</taxon>
        <taxon>Cyanophyceae</taxon>
        <taxon>Leptolyngbyales</taxon>
        <taxon>Leptolyngbyaceae</taxon>
        <taxon>Romeriopsis</taxon>
        <taxon>Romeriopsis navalis</taxon>
    </lineage>
</organism>
<dbReference type="InterPro" id="IPR029052">
    <property type="entry name" value="Metallo-depent_PP-like"/>
</dbReference>
<dbReference type="AlphaFoldDB" id="A0A928Z592"/>
<protein>
    <submittedName>
        <fullName evidence="2">Metallophosphoesterase</fullName>
    </submittedName>
</protein>
<sequence>MRLLIYSDLHLEFADFVPPSTDADAVILAGDIHVGIKGMRWAIAHFPNQPVIYILGNHEYYGQAYPKHIQKMRDLAVGTNVRILENDRIQIDDIVFLGCTLWTDFALLGDPRIAGAYATERMTDYRQIRVAPEYRKLRSLDTASIHRKSLSWLTEALMQSQGKPIVVVTHHAPSNRSLQEFEKDELLSVAYASNLDELVSQSGARLWVHGHLHNQRNYWIGATRVVSNPRGYPSAPNFAFDPGLV</sequence>
<keyword evidence="3" id="KW-1185">Reference proteome</keyword>
<dbReference type="EMBL" id="JADEXQ010000195">
    <property type="protein sequence ID" value="MBE9033421.1"/>
    <property type="molecule type" value="Genomic_DNA"/>
</dbReference>
<name>A0A928Z592_9CYAN</name>
<reference evidence="2" key="1">
    <citation type="submission" date="2020-10" db="EMBL/GenBank/DDBJ databases">
        <authorList>
            <person name="Castelo-Branco R."/>
            <person name="Eusebio N."/>
            <person name="Adriana R."/>
            <person name="Vieira A."/>
            <person name="Brugerolle De Fraissinette N."/>
            <person name="Rezende De Castro R."/>
            <person name="Schneider M.P."/>
            <person name="Vasconcelos V."/>
            <person name="Leao P.N."/>
        </authorList>
    </citation>
    <scope>NUCLEOTIDE SEQUENCE</scope>
    <source>
        <strain evidence="2">LEGE 11480</strain>
    </source>
</reference>
<dbReference type="Pfam" id="PF00149">
    <property type="entry name" value="Metallophos"/>
    <property type="match status" value="1"/>
</dbReference>
<dbReference type="GO" id="GO:0016787">
    <property type="term" value="F:hydrolase activity"/>
    <property type="evidence" value="ECO:0007669"/>
    <property type="project" value="InterPro"/>
</dbReference>
<feature type="domain" description="Calcineurin-like phosphoesterase" evidence="1">
    <location>
        <begin position="1"/>
        <end position="214"/>
    </location>
</feature>
<dbReference type="PANTHER" id="PTHR37844:SF2">
    <property type="entry name" value="SER_THR PROTEIN PHOSPHATASE SUPERFAMILY (AFU_ORTHOLOGUE AFUA_1G14840)"/>
    <property type="match status" value="1"/>
</dbReference>
<dbReference type="InterPro" id="IPR004843">
    <property type="entry name" value="Calcineurin-like_PHP"/>
</dbReference>
<evidence type="ECO:0000259" key="1">
    <source>
        <dbReference type="Pfam" id="PF00149"/>
    </source>
</evidence>
<dbReference type="Gene3D" id="3.60.21.10">
    <property type="match status" value="1"/>
</dbReference>
<comment type="caution">
    <text evidence="2">The sequence shown here is derived from an EMBL/GenBank/DDBJ whole genome shotgun (WGS) entry which is preliminary data.</text>
</comment>
<dbReference type="PANTHER" id="PTHR37844">
    <property type="entry name" value="SER/THR PROTEIN PHOSPHATASE SUPERFAMILY (AFU_ORTHOLOGUE AFUA_1G14840)"/>
    <property type="match status" value="1"/>
</dbReference>
<evidence type="ECO:0000313" key="3">
    <source>
        <dbReference type="Proteomes" id="UP000625316"/>
    </source>
</evidence>
<dbReference type="RefSeq" id="WP_264328224.1">
    <property type="nucleotide sequence ID" value="NZ_JADEXQ010000195.1"/>
</dbReference>
<dbReference type="SUPFAM" id="SSF56300">
    <property type="entry name" value="Metallo-dependent phosphatases"/>
    <property type="match status" value="1"/>
</dbReference>
<evidence type="ECO:0000313" key="2">
    <source>
        <dbReference type="EMBL" id="MBE9033421.1"/>
    </source>
</evidence>
<gene>
    <name evidence="2" type="ORF">IQ266_27195</name>
</gene>